<evidence type="ECO:0000256" key="4">
    <source>
        <dbReference type="ARBA" id="ARBA00011533"/>
    </source>
</evidence>
<protein>
    <recommendedName>
        <fullName evidence="5">NADH dehydrogenase [ubiquinone] 1 alpha subcomplex subunit 7</fullName>
    </recommendedName>
    <alternativeName>
        <fullName evidence="14">Complex I-B14.5a</fullName>
    </alternativeName>
    <alternativeName>
        <fullName evidence="13">NADH-ubiquinone oxidoreductase subunit B14.5a</fullName>
    </alternativeName>
</protein>
<evidence type="ECO:0000256" key="8">
    <source>
        <dbReference type="ARBA" id="ARBA00022792"/>
    </source>
</evidence>
<dbReference type="GO" id="GO:0006120">
    <property type="term" value="P:mitochondrial electron transport, NADH to ubiquinone"/>
    <property type="evidence" value="ECO:0007669"/>
    <property type="project" value="TreeGrafter"/>
</dbReference>
<dbReference type="EMBL" id="JARKIK010000069">
    <property type="protein sequence ID" value="KAK8728930.1"/>
    <property type="molecule type" value="Genomic_DNA"/>
</dbReference>
<keyword evidence="10" id="KW-0007">Acetylation</keyword>
<evidence type="ECO:0000313" key="17">
    <source>
        <dbReference type="Proteomes" id="UP001445076"/>
    </source>
</evidence>
<evidence type="ECO:0000256" key="12">
    <source>
        <dbReference type="ARBA" id="ARBA00023136"/>
    </source>
</evidence>
<dbReference type="AlphaFoldDB" id="A0AAW0WD20"/>
<gene>
    <name evidence="16" type="ORF">OTU49_008877</name>
</gene>
<evidence type="ECO:0000256" key="2">
    <source>
        <dbReference type="ARBA" id="ARBA00004443"/>
    </source>
</evidence>
<name>A0AAW0WD20_CHEQU</name>
<evidence type="ECO:0000256" key="10">
    <source>
        <dbReference type="ARBA" id="ARBA00022990"/>
    </source>
</evidence>
<comment type="similarity">
    <text evidence="3">Belongs to the complex I NDUFA7 subunit family.</text>
</comment>
<feature type="region of interest" description="Disordered" evidence="15">
    <location>
        <begin position="29"/>
        <end position="48"/>
    </location>
</feature>
<feature type="region of interest" description="Disordered" evidence="15">
    <location>
        <begin position="80"/>
        <end position="116"/>
    </location>
</feature>
<organism evidence="16 17">
    <name type="scientific">Cherax quadricarinatus</name>
    <name type="common">Australian red claw crayfish</name>
    <dbReference type="NCBI Taxonomy" id="27406"/>
    <lineage>
        <taxon>Eukaryota</taxon>
        <taxon>Metazoa</taxon>
        <taxon>Ecdysozoa</taxon>
        <taxon>Arthropoda</taxon>
        <taxon>Crustacea</taxon>
        <taxon>Multicrustacea</taxon>
        <taxon>Malacostraca</taxon>
        <taxon>Eumalacostraca</taxon>
        <taxon>Eucarida</taxon>
        <taxon>Decapoda</taxon>
        <taxon>Pleocyemata</taxon>
        <taxon>Astacidea</taxon>
        <taxon>Parastacoidea</taxon>
        <taxon>Parastacidae</taxon>
        <taxon>Cherax</taxon>
    </lineage>
</organism>
<dbReference type="InterPro" id="IPR009947">
    <property type="entry name" value="NDUA7"/>
</dbReference>
<accession>A0AAW0WD20</accession>
<evidence type="ECO:0000256" key="14">
    <source>
        <dbReference type="ARBA" id="ARBA00033401"/>
    </source>
</evidence>
<sequence>MATAHYRDVSPFLRLVRKTLMGREHKSALRQADTVSCPSQPPPNLPPGVSAKLFANYYYMRDGRRAVKPNEVLAINSPSEPTKLLSASPKSEDALDVQTKTPKTPGNVHGYGSGFY</sequence>
<comment type="subunit">
    <text evidence="4">Complex I is composed of 45 different subunits.</text>
</comment>
<dbReference type="Proteomes" id="UP001445076">
    <property type="component" value="Unassembled WGS sequence"/>
</dbReference>
<evidence type="ECO:0000256" key="1">
    <source>
        <dbReference type="ARBA" id="ARBA00003195"/>
    </source>
</evidence>
<keyword evidence="12" id="KW-0472">Membrane</keyword>
<proteinExistence type="inferred from homology"/>
<evidence type="ECO:0000256" key="11">
    <source>
        <dbReference type="ARBA" id="ARBA00023128"/>
    </source>
</evidence>
<comment type="subcellular location">
    <subcellularLocation>
        <location evidence="2">Mitochondrion inner membrane</location>
        <topology evidence="2">Peripheral membrane protein</topology>
        <orientation evidence="2">Matrix side</orientation>
    </subcellularLocation>
</comment>
<dbReference type="PANTHER" id="PTHR12485">
    <property type="entry name" value="NADH-UBIQUINONE OXIDOREDUCTASE SUBUNIT B"/>
    <property type="match status" value="1"/>
</dbReference>
<keyword evidence="8" id="KW-0999">Mitochondrion inner membrane</keyword>
<evidence type="ECO:0000256" key="5">
    <source>
        <dbReference type="ARBA" id="ARBA00016383"/>
    </source>
</evidence>
<dbReference type="GO" id="GO:0005743">
    <property type="term" value="C:mitochondrial inner membrane"/>
    <property type="evidence" value="ECO:0007669"/>
    <property type="project" value="UniProtKB-SubCell"/>
</dbReference>
<reference evidence="16 17" key="1">
    <citation type="journal article" date="2024" name="BMC Genomics">
        <title>Genome assembly of redclaw crayfish (Cherax quadricarinatus) provides insights into its immune adaptation and hypoxia tolerance.</title>
        <authorList>
            <person name="Liu Z."/>
            <person name="Zheng J."/>
            <person name="Li H."/>
            <person name="Fang K."/>
            <person name="Wang S."/>
            <person name="He J."/>
            <person name="Zhou D."/>
            <person name="Weng S."/>
            <person name="Chi M."/>
            <person name="Gu Z."/>
            <person name="He J."/>
            <person name="Li F."/>
            <person name="Wang M."/>
        </authorList>
    </citation>
    <scope>NUCLEOTIDE SEQUENCE [LARGE SCALE GENOMIC DNA]</scope>
    <source>
        <strain evidence="16">ZL_2023a</strain>
    </source>
</reference>
<keyword evidence="7" id="KW-0679">Respiratory chain</keyword>
<comment type="caution">
    <text evidence="16">The sequence shown here is derived from an EMBL/GenBank/DDBJ whole genome shotgun (WGS) entry which is preliminary data.</text>
</comment>
<evidence type="ECO:0000256" key="13">
    <source>
        <dbReference type="ARBA" id="ARBA00030360"/>
    </source>
</evidence>
<evidence type="ECO:0000256" key="7">
    <source>
        <dbReference type="ARBA" id="ARBA00022660"/>
    </source>
</evidence>
<evidence type="ECO:0000256" key="3">
    <source>
        <dbReference type="ARBA" id="ARBA00005482"/>
    </source>
</evidence>
<evidence type="ECO:0000313" key="16">
    <source>
        <dbReference type="EMBL" id="KAK8728930.1"/>
    </source>
</evidence>
<keyword evidence="9" id="KW-0249">Electron transport</keyword>
<evidence type="ECO:0000256" key="15">
    <source>
        <dbReference type="SAM" id="MobiDB-lite"/>
    </source>
</evidence>
<comment type="function">
    <text evidence="1">Accessory subunit of the mitochondrial membrane respiratory chain NADH dehydrogenase (Complex I), that is believed not to be involved in catalysis. Complex I functions in the transfer of electrons from NADH to the respiratory chain. The immediate electron acceptor for the enzyme is believed to be ubiquinone.</text>
</comment>
<evidence type="ECO:0000256" key="9">
    <source>
        <dbReference type="ARBA" id="ARBA00022982"/>
    </source>
</evidence>
<keyword evidence="11" id="KW-0496">Mitochondrion</keyword>
<keyword evidence="6" id="KW-0813">Transport</keyword>
<evidence type="ECO:0000256" key="6">
    <source>
        <dbReference type="ARBA" id="ARBA00022448"/>
    </source>
</evidence>
<keyword evidence="17" id="KW-1185">Reference proteome</keyword>
<dbReference type="Pfam" id="PF07347">
    <property type="entry name" value="CI-B14_5a"/>
    <property type="match status" value="1"/>
</dbReference>
<dbReference type="PANTHER" id="PTHR12485:SF1">
    <property type="entry name" value="NADH DEHYDROGENASE [UBIQUINONE] 1 ALPHA SUBCOMPLEX SUBUNIT 7"/>
    <property type="match status" value="1"/>
</dbReference>